<dbReference type="AlphaFoldDB" id="A0AAW6T6T7"/>
<evidence type="ECO:0000256" key="1">
    <source>
        <dbReference type="SAM" id="Phobius"/>
    </source>
</evidence>
<name>A0AAW6T6T7_9MICO</name>
<keyword evidence="3" id="KW-1185">Reference proteome</keyword>
<feature type="transmembrane region" description="Helical" evidence="1">
    <location>
        <begin position="58"/>
        <end position="81"/>
    </location>
</feature>
<comment type="caution">
    <text evidence="2">The sequence shown here is derived from an EMBL/GenBank/DDBJ whole genome shotgun (WGS) entry which is preliminary data.</text>
</comment>
<dbReference type="Proteomes" id="UP001321506">
    <property type="component" value="Unassembled WGS sequence"/>
</dbReference>
<feature type="transmembrane region" description="Helical" evidence="1">
    <location>
        <begin position="21"/>
        <end position="46"/>
    </location>
</feature>
<keyword evidence="1" id="KW-0812">Transmembrane</keyword>
<dbReference type="RefSeq" id="WP_281489323.1">
    <property type="nucleotide sequence ID" value="NZ_JASATX010000005.1"/>
</dbReference>
<evidence type="ECO:0000313" key="2">
    <source>
        <dbReference type="EMBL" id="MDI2099530.1"/>
    </source>
</evidence>
<accession>A0AAW6T6T7</accession>
<evidence type="ECO:0000313" key="3">
    <source>
        <dbReference type="Proteomes" id="UP001321506"/>
    </source>
</evidence>
<sequence>MSDDTALPPGRPIRLAPLPPGLWGLLLGAGVALLAPLMGFLIGSIIGPGDTQAAINPMFLALFAGIVIGAGGAIWALVSALRLIRHVRRTPPTPARPSSH</sequence>
<proteinExistence type="predicted"/>
<keyword evidence="1" id="KW-1133">Transmembrane helix</keyword>
<dbReference type="EMBL" id="JASATX010000005">
    <property type="protein sequence ID" value="MDI2099530.1"/>
    <property type="molecule type" value="Genomic_DNA"/>
</dbReference>
<protein>
    <submittedName>
        <fullName evidence="2">Uncharacterized protein</fullName>
    </submittedName>
</protein>
<keyword evidence="1" id="KW-0472">Membrane</keyword>
<reference evidence="2 3" key="1">
    <citation type="submission" date="2023-04" db="EMBL/GenBank/DDBJ databases">
        <title>Klugiella caeni sp. nov. isolated from the sludge of biochemical tank.</title>
        <authorList>
            <person name="Geng K."/>
        </authorList>
    </citation>
    <scope>NUCLEOTIDE SEQUENCE [LARGE SCALE GENOMIC DNA]</scope>
    <source>
        <strain evidence="2 3">YN-L-19</strain>
    </source>
</reference>
<organism evidence="2 3">
    <name type="scientific">Ruicaihuangia caeni</name>
    <dbReference type="NCBI Taxonomy" id="3042517"/>
    <lineage>
        <taxon>Bacteria</taxon>
        <taxon>Bacillati</taxon>
        <taxon>Actinomycetota</taxon>
        <taxon>Actinomycetes</taxon>
        <taxon>Micrococcales</taxon>
        <taxon>Microbacteriaceae</taxon>
        <taxon>Ruicaihuangia</taxon>
    </lineage>
</organism>
<gene>
    <name evidence="2" type="ORF">QF206_11200</name>
</gene>